<dbReference type="GO" id="GO:0005634">
    <property type="term" value="C:nucleus"/>
    <property type="evidence" value="ECO:0007669"/>
    <property type="project" value="UniProtKB-SubCell"/>
</dbReference>
<name>A0AAE1HYQ7_9NEOP</name>
<proteinExistence type="predicted"/>
<keyword evidence="5" id="KW-0539">Nucleus</keyword>
<evidence type="ECO:0000256" key="2">
    <source>
        <dbReference type="ARBA" id="ARBA00023015"/>
    </source>
</evidence>
<dbReference type="Proteomes" id="UP001219518">
    <property type="component" value="Unassembled WGS sequence"/>
</dbReference>
<comment type="caution">
    <text evidence="7">The sequence shown here is derived from an EMBL/GenBank/DDBJ whole genome shotgun (WGS) entry which is preliminary data.</text>
</comment>
<dbReference type="InterPro" id="IPR052207">
    <property type="entry name" value="Max-like/E-box_TFs"/>
</dbReference>
<organism evidence="7 8">
    <name type="scientific">Frankliniella fusca</name>
    <dbReference type="NCBI Taxonomy" id="407009"/>
    <lineage>
        <taxon>Eukaryota</taxon>
        <taxon>Metazoa</taxon>
        <taxon>Ecdysozoa</taxon>
        <taxon>Arthropoda</taxon>
        <taxon>Hexapoda</taxon>
        <taxon>Insecta</taxon>
        <taxon>Pterygota</taxon>
        <taxon>Neoptera</taxon>
        <taxon>Paraneoptera</taxon>
        <taxon>Thysanoptera</taxon>
        <taxon>Terebrantia</taxon>
        <taxon>Thripoidea</taxon>
        <taxon>Thripidae</taxon>
        <taxon>Frankliniella</taxon>
    </lineage>
</organism>
<evidence type="ECO:0000313" key="8">
    <source>
        <dbReference type="Proteomes" id="UP001219518"/>
    </source>
</evidence>
<comment type="subcellular location">
    <subcellularLocation>
        <location evidence="1">Nucleus</location>
    </subcellularLocation>
</comment>
<dbReference type="AlphaFoldDB" id="A0AAE1HYQ7"/>
<evidence type="ECO:0000256" key="3">
    <source>
        <dbReference type="ARBA" id="ARBA00023125"/>
    </source>
</evidence>
<sequence length="430" mass="47665">MWKVRMELDGVRRAGQAAILQQTAEYIYTLEQEKTRLLSQNCQLKRIINQHEGEASTNSKKRKLDSGPVTVVPAPISESSDEGIGSMSPEPVSMSATGGSTVTSGEQDSATELRRELIDLRLHLERERRIRLLLEDQVKSLESQLYPERAQLQYQHEVGSWPEEPPMEEELYPDLKQEAELPHTVLHPPISERDGPPPRRESQCSTHSSRGLFKDEVDGVPTIQPSAIVASPSLMFTSEPEGPPLPPLPMPVSTSPCPSPVQTTLLGPASPALEPRVPSVLEAAIKAEPKVEVERLPSPSSVTDENSQARLYINTSRQNLETIVEAIRHLEGDHLFSDDPSPHRQTIQPTPVAPLASELPPSQENLQERLQGCLENDAQEMPLALTTSSRALPQQCGDPRILKMKVDPFSYQRTALQQQQRPGVIVVKHT</sequence>
<keyword evidence="3" id="KW-0238">DNA-binding</keyword>
<feature type="region of interest" description="Disordered" evidence="6">
    <location>
        <begin position="186"/>
        <end position="213"/>
    </location>
</feature>
<dbReference type="PANTHER" id="PTHR15741:SF27">
    <property type="entry name" value="TRANSCRIPTION FACTOR AP-4"/>
    <property type="match status" value="1"/>
</dbReference>
<keyword evidence="8" id="KW-1185">Reference proteome</keyword>
<dbReference type="GO" id="GO:0000978">
    <property type="term" value="F:RNA polymerase II cis-regulatory region sequence-specific DNA binding"/>
    <property type="evidence" value="ECO:0007669"/>
    <property type="project" value="TreeGrafter"/>
</dbReference>
<evidence type="ECO:0000256" key="4">
    <source>
        <dbReference type="ARBA" id="ARBA00023163"/>
    </source>
</evidence>
<dbReference type="EMBL" id="JAHWGI010001401">
    <property type="protein sequence ID" value="KAK3929454.1"/>
    <property type="molecule type" value="Genomic_DNA"/>
</dbReference>
<feature type="compositionally biased region" description="Basic and acidic residues" evidence="6">
    <location>
        <begin position="190"/>
        <end position="202"/>
    </location>
</feature>
<keyword evidence="2" id="KW-0805">Transcription regulation</keyword>
<evidence type="ECO:0000313" key="7">
    <source>
        <dbReference type="EMBL" id="KAK3929454.1"/>
    </source>
</evidence>
<dbReference type="PANTHER" id="PTHR15741">
    <property type="entry name" value="BASIC HELIX-LOOP-HELIX ZIP TRANSCRIPTION FACTOR"/>
    <property type="match status" value="1"/>
</dbReference>
<evidence type="ECO:0000256" key="5">
    <source>
        <dbReference type="ARBA" id="ARBA00023242"/>
    </source>
</evidence>
<reference evidence="7" key="1">
    <citation type="submission" date="2021-07" db="EMBL/GenBank/DDBJ databases">
        <authorList>
            <person name="Catto M.A."/>
            <person name="Jacobson A."/>
            <person name="Kennedy G."/>
            <person name="Labadie P."/>
            <person name="Hunt B.G."/>
            <person name="Srinivasan R."/>
        </authorList>
    </citation>
    <scope>NUCLEOTIDE SEQUENCE</scope>
    <source>
        <strain evidence="7">PL_HMW_Pooled</strain>
        <tissue evidence="7">Head</tissue>
    </source>
</reference>
<evidence type="ECO:0000256" key="1">
    <source>
        <dbReference type="ARBA" id="ARBA00004123"/>
    </source>
</evidence>
<feature type="region of interest" description="Disordered" evidence="6">
    <location>
        <begin position="52"/>
        <end position="110"/>
    </location>
</feature>
<keyword evidence="4" id="KW-0804">Transcription</keyword>
<reference evidence="7" key="2">
    <citation type="journal article" date="2023" name="BMC Genomics">
        <title>Pest status, molecular evolution, and epigenetic factors derived from the genome assembly of Frankliniella fusca, a thysanopteran phytovirus vector.</title>
        <authorList>
            <person name="Catto M.A."/>
            <person name="Labadie P.E."/>
            <person name="Jacobson A.L."/>
            <person name="Kennedy G.G."/>
            <person name="Srinivasan R."/>
            <person name="Hunt B.G."/>
        </authorList>
    </citation>
    <scope>NUCLEOTIDE SEQUENCE</scope>
    <source>
        <strain evidence="7">PL_HMW_Pooled</strain>
    </source>
</reference>
<feature type="compositionally biased region" description="Polar residues" evidence="6">
    <location>
        <begin position="94"/>
        <end position="110"/>
    </location>
</feature>
<gene>
    <name evidence="7" type="ORF">KUF71_003461</name>
</gene>
<protein>
    <submittedName>
        <fullName evidence="7">Transcription factor AP-4</fullName>
    </submittedName>
</protein>
<dbReference type="GO" id="GO:0000981">
    <property type="term" value="F:DNA-binding transcription factor activity, RNA polymerase II-specific"/>
    <property type="evidence" value="ECO:0007669"/>
    <property type="project" value="TreeGrafter"/>
</dbReference>
<evidence type="ECO:0000256" key="6">
    <source>
        <dbReference type="SAM" id="MobiDB-lite"/>
    </source>
</evidence>
<accession>A0AAE1HYQ7</accession>